<sequence length="166" mass="18370">MAAMALLGWLFGGCAGYRLGNIGGEAVQGVRSIYVPMVKNESYAPDLQVVVTNAIQRRFDTDGTLRTTDSDHADAELEVVVRRIYREALRPEVLDPLATAQYRVHIEAQATLINRRLGRKTLDHVNVDGATTYFTQKDMVEAERQALPLAAEDLAKNLVSLVVEGW</sequence>
<dbReference type="Proteomes" id="UP000663859">
    <property type="component" value="Unassembled WGS sequence"/>
</dbReference>
<evidence type="ECO:0000313" key="1">
    <source>
        <dbReference type="EMBL" id="CAF0702355.1"/>
    </source>
</evidence>
<protein>
    <recommendedName>
        <fullName evidence="3">Lipopolysaccharide-assembly</fullName>
    </recommendedName>
</protein>
<name>A0A8J2BUT1_9BACT</name>
<dbReference type="EMBL" id="CAJNOB010000045">
    <property type="protein sequence ID" value="CAF0702355.1"/>
    <property type="molecule type" value="Genomic_DNA"/>
</dbReference>
<dbReference type="InterPro" id="IPR007485">
    <property type="entry name" value="LPS_assembly_LptE"/>
</dbReference>
<dbReference type="GO" id="GO:0043165">
    <property type="term" value="P:Gram-negative-bacterium-type cell outer membrane assembly"/>
    <property type="evidence" value="ECO:0007669"/>
    <property type="project" value="InterPro"/>
</dbReference>
<reference evidence="1" key="1">
    <citation type="submission" date="2021-02" db="EMBL/GenBank/DDBJ databases">
        <authorList>
            <person name="Cremers G."/>
            <person name="Picone N."/>
        </authorList>
    </citation>
    <scope>NUCLEOTIDE SEQUENCE</scope>
    <source>
        <strain evidence="1">PQ17</strain>
    </source>
</reference>
<keyword evidence="2" id="KW-1185">Reference proteome</keyword>
<evidence type="ECO:0008006" key="3">
    <source>
        <dbReference type="Google" id="ProtNLM"/>
    </source>
</evidence>
<proteinExistence type="predicted"/>
<dbReference type="Pfam" id="PF04390">
    <property type="entry name" value="LptE"/>
    <property type="match status" value="1"/>
</dbReference>
<organism evidence="1 2">
    <name type="scientific">Candidatus Methylacidithermus pantelleriae</name>
    <dbReference type="NCBI Taxonomy" id="2744239"/>
    <lineage>
        <taxon>Bacteria</taxon>
        <taxon>Pseudomonadati</taxon>
        <taxon>Verrucomicrobiota</taxon>
        <taxon>Methylacidiphilae</taxon>
        <taxon>Methylacidiphilales</taxon>
        <taxon>Methylacidiphilaceae</taxon>
        <taxon>Candidatus Methylacidithermus</taxon>
    </lineage>
</organism>
<gene>
    <name evidence="1" type="ORF">MPNT_50047</name>
</gene>
<dbReference type="GO" id="GO:0019867">
    <property type="term" value="C:outer membrane"/>
    <property type="evidence" value="ECO:0007669"/>
    <property type="project" value="InterPro"/>
</dbReference>
<dbReference type="AlphaFoldDB" id="A0A8J2BUT1"/>
<evidence type="ECO:0000313" key="2">
    <source>
        <dbReference type="Proteomes" id="UP000663859"/>
    </source>
</evidence>
<comment type="caution">
    <text evidence="1">The sequence shown here is derived from an EMBL/GenBank/DDBJ whole genome shotgun (WGS) entry which is preliminary data.</text>
</comment>
<accession>A0A8J2BUT1</accession>